<reference evidence="12 13" key="1">
    <citation type="submission" date="2017-03" db="EMBL/GenBank/DDBJ databases">
        <title>Genomes of endolithic fungi from Antarctica.</title>
        <authorList>
            <person name="Coleine C."/>
            <person name="Masonjones S."/>
            <person name="Stajich J.E."/>
        </authorList>
    </citation>
    <scope>NUCLEOTIDE SEQUENCE [LARGE SCALE GENOMIC DNA]</scope>
    <source>
        <strain evidence="12 13">CCFEE 5184</strain>
    </source>
</reference>
<evidence type="ECO:0000256" key="7">
    <source>
        <dbReference type="ARBA" id="ARBA00022694"/>
    </source>
</evidence>
<dbReference type="GO" id="GO:0005634">
    <property type="term" value="C:nucleus"/>
    <property type="evidence" value="ECO:0007669"/>
    <property type="project" value="UniProtKB-SubCell"/>
</dbReference>
<dbReference type="GO" id="GO:0031515">
    <property type="term" value="C:tRNA (m1A) methyltransferase complex"/>
    <property type="evidence" value="ECO:0007669"/>
    <property type="project" value="InterPro"/>
</dbReference>
<evidence type="ECO:0000256" key="8">
    <source>
        <dbReference type="ARBA" id="ARBA00023242"/>
    </source>
</evidence>
<dbReference type="InterPro" id="IPR014816">
    <property type="entry name" value="tRNA_MeTrfase_Gcd14"/>
</dbReference>
<sequence>MALPGAQGGEGLAGGSKKRSPFFHITPTAEDGGLAMLHLKRDHLLPVRLNSTADEGYGTECAVTNTRFGSFPHDTLIGLEWGSQVRASKVDTGSRGRKGKKGKALDVEGCAEAGAEEETVREEVSEQVSKKRGAGEAGLEEDGGLAKKARRSAPLQQPDAIANKKEEADEADETGTNATQGVSKKAKSQPSANMNGEGSAKAPVEAGSGFLHILPPTPEDWTLSLDHRTQVVYTPDYSYILQRLRVKPGSTLIEAGAGSGSFTHAAARAVFSGHPDPARKKRRMGKVYSYEYHEPRVQTLRNEIHEHGLEEIVQLTHRDVCNDGFLLSPENTSATSPRANAIFLDLPAPWLALKHLTHASPSPLNSESPVHICTFSPCIEQVTATVSQLRKSGWTEVEMVEVQHRRIDVRREQVGLRNEGLRGVNASAATVEEAVGRLREVECGMHSFHSQVQHKAGINGAEDQKKQQQVNGEDGAQANGNGNGNGKGKGGGEKKGIQGSKAARLEKIKREAGERKLWKEGNLVHRTEGEVKTHTSYLVFAVLPSSYSNL</sequence>
<evidence type="ECO:0000256" key="4">
    <source>
        <dbReference type="ARBA" id="ARBA00022603"/>
    </source>
</evidence>
<evidence type="ECO:0000259" key="11">
    <source>
        <dbReference type="Pfam" id="PF08704"/>
    </source>
</evidence>
<dbReference type="Gene3D" id="3.10.330.20">
    <property type="match status" value="1"/>
</dbReference>
<dbReference type="OrthoDB" id="1925287at2759"/>
<feature type="region of interest" description="Disordered" evidence="10">
    <location>
        <begin position="452"/>
        <end position="504"/>
    </location>
</feature>
<dbReference type="PANTHER" id="PTHR12133:SF2">
    <property type="entry name" value="TRNA (ADENINE(58)-N(1))-METHYLTRANSFERASE CATALYTIC SUBUNIT TRMT61A"/>
    <property type="match status" value="1"/>
</dbReference>
<protein>
    <recommendedName>
        <fullName evidence="3">tRNA (adenine(58)-N(1))-methyltransferase catalytic subunit TRM61</fullName>
        <ecNumber evidence="2">2.1.1.220</ecNumber>
    </recommendedName>
    <alternativeName>
        <fullName evidence="9">tRNA(m1A58)-methyltransferase subunit TRM61</fullName>
    </alternativeName>
</protein>
<dbReference type="Gene3D" id="3.40.50.150">
    <property type="entry name" value="Vaccinia Virus protein VP39"/>
    <property type="match status" value="1"/>
</dbReference>
<dbReference type="InterPro" id="IPR029063">
    <property type="entry name" value="SAM-dependent_MTases_sf"/>
</dbReference>
<dbReference type="SUPFAM" id="SSF53335">
    <property type="entry name" value="S-adenosyl-L-methionine-dependent methyltransferases"/>
    <property type="match status" value="1"/>
</dbReference>
<dbReference type="GO" id="GO:0160107">
    <property type="term" value="F:tRNA (adenine(58)-N1)-methyltransferase activity"/>
    <property type="evidence" value="ECO:0007669"/>
    <property type="project" value="UniProtKB-EC"/>
</dbReference>
<dbReference type="GO" id="GO:0030488">
    <property type="term" value="P:tRNA methylation"/>
    <property type="evidence" value="ECO:0007669"/>
    <property type="project" value="InterPro"/>
</dbReference>
<feature type="region of interest" description="Disordered" evidence="10">
    <location>
        <begin position="112"/>
        <end position="203"/>
    </location>
</feature>
<keyword evidence="5" id="KW-0808">Transferase</keyword>
<feature type="compositionally biased region" description="Low complexity" evidence="10">
    <location>
        <begin position="471"/>
        <end position="480"/>
    </location>
</feature>
<dbReference type="STRING" id="329884.A0A4U0XCV7"/>
<dbReference type="PROSITE" id="PS51620">
    <property type="entry name" value="SAM_TRM61"/>
    <property type="match status" value="1"/>
</dbReference>
<evidence type="ECO:0000256" key="3">
    <source>
        <dbReference type="ARBA" id="ARBA00015963"/>
    </source>
</evidence>
<dbReference type="AlphaFoldDB" id="A0A4U0XCV7"/>
<evidence type="ECO:0000256" key="5">
    <source>
        <dbReference type="ARBA" id="ARBA00022679"/>
    </source>
</evidence>
<evidence type="ECO:0000256" key="6">
    <source>
        <dbReference type="ARBA" id="ARBA00022691"/>
    </source>
</evidence>
<organism evidence="12 13">
    <name type="scientific">Friedmanniomyces simplex</name>
    <dbReference type="NCBI Taxonomy" id="329884"/>
    <lineage>
        <taxon>Eukaryota</taxon>
        <taxon>Fungi</taxon>
        <taxon>Dikarya</taxon>
        <taxon>Ascomycota</taxon>
        <taxon>Pezizomycotina</taxon>
        <taxon>Dothideomycetes</taxon>
        <taxon>Dothideomycetidae</taxon>
        <taxon>Mycosphaerellales</taxon>
        <taxon>Teratosphaeriaceae</taxon>
        <taxon>Friedmanniomyces</taxon>
    </lineage>
</organism>
<evidence type="ECO:0000256" key="10">
    <source>
        <dbReference type="SAM" id="MobiDB-lite"/>
    </source>
</evidence>
<comment type="caution">
    <text evidence="12">The sequence shown here is derived from an EMBL/GenBank/DDBJ whole genome shotgun (WGS) entry which is preliminary data.</text>
</comment>
<dbReference type="Proteomes" id="UP000309340">
    <property type="component" value="Unassembled WGS sequence"/>
</dbReference>
<dbReference type="EMBL" id="NAJQ01000251">
    <property type="protein sequence ID" value="TKA73767.1"/>
    <property type="molecule type" value="Genomic_DNA"/>
</dbReference>
<dbReference type="PANTHER" id="PTHR12133">
    <property type="entry name" value="TRNA (ADENINE(58)-N(1))-METHYLTRANSFERASE"/>
    <property type="match status" value="1"/>
</dbReference>
<feature type="region of interest" description="Disordered" evidence="10">
    <location>
        <begin position="1"/>
        <end position="21"/>
    </location>
</feature>
<feature type="domain" description="tRNA (adenine(58)-N(1))-methyltransferase catalytic subunit TRM61 C-terminal" evidence="11">
    <location>
        <begin position="209"/>
        <end position="542"/>
    </location>
</feature>
<gene>
    <name evidence="12" type="ORF">B0A55_07123</name>
</gene>
<evidence type="ECO:0000256" key="2">
    <source>
        <dbReference type="ARBA" id="ARBA00012796"/>
    </source>
</evidence>
<evidence type="ECO:0000313" key="12">
    <source>
        <dbReference type="EMBL" id="TKA73767.1"/>
    </source>
</evidence>
<name>A0A4U0XCV7_9PEZI</name>
<feature type="compositionally biased region" description="Gly residues" evidence="10">
    <location>
        <begin position="1"/>
        <end position="14"/>
    </location>
</feature>
<keyword evidence="6" id="KW-0949">S-adenosyl-L-methionine</keyword>
<keyword evidence="7" id="KW-0819">tRNA processing</keyword>
<evidence type="ECO:0000313" key="13">
    <source>
        <dbReference type="Proteomes" id="UP000309340"/>
    </source>
</evidence>
<dbReference type="EC" id="2.1.1.220" evidence="2"/>
<dbReference type="InterPro" id="IPR049470">
    <property type="entry name" value="TRM61_C"/>
</dbReference>
<evidence type="ECO:0000256" key="9">
    <source>
        <dbReference type="ARBA" id="ARBA00033309"/>
    </source>
</evidence>
<evidence type="ECO:0000256" key="1">
    <source>
        <dbReference type="ARBA" id="ARBA00004123"/>
    </source>
</evidence>
<keyword evidence="8" id="KW-0539">Nucleus</keyword>
<keyword evidence="13" id="KW-1185">Reference proteome</keyword>
<proteinExistence type="predicted"/>
<accession>A0A4U0XCV7</accession>
<comment type="subcellular location">
    <subcellularLocation>
        <location evidence="1">Nucleus</location>
    </subcellularLocation>
</comment>
<dbReference type="Pfam" id="PF08704">
    <property type="entry name" value="GCD14"/>
    <property type="match status" value="1"/>
</dbReference>
<keyword evidence="4" id="KW-0489">Methyltransferase</keyword>